<protein>
    <recommendedName>
        <fullName evidence="1">Protein kinase domain-containing protein</fullName>
    </recommendedName>
</protein>
<evidence type="ECO:0000313" key="2">
    <source>
        <dbReference type="EMBL" id="KAG2385754.1"/>
    </source>
</evidence>
<dbReference type="InterPro" id="IPR051681">
    <property type="entry name" value="Ser/Thr_Kinases-Pseudokinases"/>
</dbReference>
<name>A0AA88GTB9_NAELO</name>
<keyword evidence="3" id="KW-1185">Reference proteome</keyword>
<reference evidence="2 3" key="1">
    <citation type="journal article" date="2018" name="BMC Genomics">
        <title>The genome of Naegleria lovaniensis, the basis for a comparative approach to unravel pathogenicity factors of the human pathogenic amoeba N. fowleri.</title>
        <authorList>
            <person name="Liechti N."/>
            <person name="Schurch N."/>
            <person name="Bruggmann R."/>
            <person name="Wittwer M."/>
        </authorList>
    </citation>
    <scope>NUCLEOTIDE SEQUENCE [LARGE SCALE GENOMIC DNA]</scope>
    <source>
        <strain evidence="2 3">ATCC 30569</strain>
    </source>
</reference>
<feature type="domain" description="Protein kinase" evidence="1">
    <location>
        <begin position="1"/>
        <end position="251"/>
    </location>
</feature>
<dbReference type="Pfam" id="PF00069">
    <property type="entry name" value="Pkinase"/>
    <property type="match status" value="1"/>
</dbReference>
<dbReference type="InterPro" id="IPR011009">
    <property type="entry name" value="Kinase-like_dom_sf"/>
</dbReference>
<dbReference type="SMART" id="SM00220">
    <property type="entry name" value="S_TKc"/>
    <property type="match status" value="1"/>
</dbReference>
<comment type="caution">
    <text evidence="2">The sequence shown here is derived from an EMBL/GenBank/DDBJ whole genome shotgun (WGS) entry which is preliminary data.</text>
</comment>
<evidence type="ECO:0000259" key="1">
    <source>
        <dbReference type="PROSITE" id="PS50011"/>
    </source>
</evidence>
<dbReference type="EMBL" id="PYSW02000017">
    <property type="protein sequence ID" value="KAG2385754.1"/>
    <property type="molecule type" value="Genomic_DNA"/>
</dbReference>
<sequence>MVVIVMSNNNNIYSNGCNSYSNNYNSNSIGSSTTPQRKLFMKQVLDDPMSEVYQTYQVLRTRSSPLQMYLIEIVDLCTNQEAGVTEIIMPYMTCNLRTFATQRLKDSFHSLLRENHDMIQWNIHSLCLVLDMMHQCANGLQCWNEIAQKRHNDVKPENFLVDDGHALNFSSFSNFCVYLADLDESDDNYSCSNRSRSGTLHYFPPETGTRRSTRSDIWSFGVMCLELLCLLHQLHYSNDGQFGIDNRHVTF</sequence>
<organism evidence="2 3">
    <name type="scientific">Naegleria lovaniensis</name>
    <name type="common">Amoeba</name>
    <dbReference type="NCBI Taxonomy" id="51637"/>
    <lineage>
        <taxon>Eukaryota</taxon>
        <taxon>Discoba</taxon>
        <taxon>Heterolobosea</taxon>
        <taxon>Tetramitia</taxon>
        <taxon>Eutetramitia</taxon>
        <taxon>Vahlkampfiidae</taxon>
        <taxon>Naegleria</taxon>
    </lineage>
</organism>
<accession>A0AA88GTB9</accession>
<dbReference type="SUPFAM" id="SSF56112">
    <property type="entry name" value="Protein kinase-like (PK-like)"/>
    <property type="match status" value="1"/>
</dbReference>
<dbReference type="PANTHER" id="PTHR44329">
    <property type="entry name" value="SERINE/THREONINE-PROTEIN KINASE TNNI3K-RELATED"/>
    <property type="match status" value="1"/>
</dbReference>
<dbReference type="GO" id="GO:0005524">
    <property type="term" value="F:ATP binding"/>
    <property type="evidence" value="ECO:0007669"/>
    <property type="project" value="InterPro"/>
</dbReference>
<dbReference type="PANTHER" id="PTHR44329:SF260">
    <property type="entry name" value="PROTEIN KINASE DOMAIN-CONTAINING PROTEIN"/>
    <property type="match status" value="1"/>
</dbReference>
<dbReference type="GO" id="GO:0004674">
    <property type="term" value="F:protein serine/threonine kinase activity"/>
    <property type="evidence" value="ECO:0007669"/>
    <property type="project" value="TreeGrafter"/>
</dbReference>
<dbReference type="PROSITE" id="PS50011">
    <property type="entry name" value="PROTEIN_KINASE_DOM"/>
    <property type="match status" value="1"/>
</dbReference>
<dbReference type="GeneID" id="68095358"/>
<gene>
    <name evidence="2" type="ORF">C9374_002903</name>
</gene>
<dbReference type="InterPro" id="IPR000719">
    <property type="entry name" value="Prot_kinase_dom"/>
</dbReference>
<dbReference type="RefSeq" id="XP_044549747.1">
    <property type="nucleotide sequence ID" value="XM_044692372.1"/>
</dbReference>
<proteinExistence type="predicted"/>
<evidence type="ECO:0000313" key="3">
    <source>
        <dbReference type="Proteomes" id="UP000816034"/>
    </source>
</evidence>
<dbReference type="Gene3D" id="1.10.510.10">
    <property type="entry name" value="Transferase(Phosphotransferase) domain 1"/>
    <property type="match status" value="1"/>
</dbReference>
<dbReference type="AlphaFoldDB" id="A0AA88GTB9"/>
<dbReference type="Proteomes" id="UP000816034">
    <property type="component" value="Unassembled WGS sequence"/>
</dbReference>